<evidence type="ECO:0000313" key="1">
    <source>
        <dbReference type="EMBL" id="CUS55414.1"/>
    </source>
</evidence>
<protein>
    <submittedName>
        <fullName evidence="1">Uncharacterized protein</fullName>
    </submittedName>
</protein>
<dbReference type="EMBL" id="CZQD01000001">
    <property type="protein sequence ID" value="CUS55414.1"/>
    <property type="molecule type" value="Genomic_DNA"/>
</dbReference>
<organism evidence="1">
    <name type="scientific">hydrothermal vent metagenome</name>
    <dbReference type="NCBI Taxonomy" id="652676"/>
    <lineage>
        <taxon>unclassified sequences</taxon>
        <taxon>metagenomes</taxon>
        <taxon>ecological metagenomes</taxon>
    </lineage>
</organism>
<dbReference type="AlphaFoldDB" id="A0A160TZ04"/>
<reference evidence="1" key="1">
    <citation type="submission" date="2015-10" db="EMBL/GenBank/DDBJ databases">
        <authorList>
            <person name="Gilbert D.G."/>
        </authorList>
    </citation>
    <scope>NUCLEOTIDE SEQUENCE</scope>
</reference>
<name>A0A160TZ04_9ZZZZ</name>
<sequence length="52" mass="5747">MYPAILSCRRPKLQVLRLSGACLPTPAAPVSFPKRIEPISAFGEQKDNLDHI</sequence>
<gene>
    <name evidence="1" type="ORF">MGWOODY_Hyp1661</name>
</gene>
<accession>A0A160TZ04</accession>
<proteinExistence type="predicted"/>